<evidence type="ECO:0000313" key="1">
    <source>
        <dbReference type="EMBL" id="QIV94900.1"/>
    </source>
</evidence>
<keyword evidence="2" id="KW-1185">Reference proteome</keyword>
<dbReference type="RefSeq" id="WP_172106960.1">
    <property type="nucleotide sequence ID" value="NZ_CP038017.1"/>
</dbReference>
<evidence type="ECO:0000313" key="2">
    <source>
        <dbReference type="Proteomes" id="UP000503320"/>
    </source>
</evidence>
<accession>A0A6M3HV08</accession>
<proteinExistence type="predicted"/>
<organism evidence="1 2">
    <name type="scientific">Allofrancisella frigidaquae</name>
    <dbReference type="NCBI Taxonomy" id="1085644"/>
    <lineage>
        <taxon>Bacteria</taxon>
        <taxon>Pseudomonadati</taxon>
        <taxon>Pseudomonadota</taxon>
        <taxon>Gammaproteobacteria</taxon>
        <taxon>Thiotrichales</taxon>
        <taxon>Francisellaceae</taxon>
        <taxon>Allofrancisella</taxon>
    </lineage>
</organism>
<protein>
    <submittedName>
        <fullName evidence="1">Uncharacterized protein</fullName>
    </submittedName>
</protein>
<name>A0A6M3HV08_9GAMM</name>
<sequence length="229" mass="26202">MKKYLLVLLALIIPAHIFAFSLLGGPIKVPEEKQFVIYNKQLEKTGLPDVEKADVNTTLLVYNIQTQAVKSTSMFYIQGNQLHTFENNVWAIPVTTMLTVAVFEYILDNNIVSNLAFQNVNIRQDFTLSGTTPYGPVIDLDEQQFYFYITFYLKNERNSETKIKTIKYKQPIASDDITANNYVDLTNDALKHILLELKPWLVHNLKAQIIEHAKNNNPAPTLININQKV</sequence>
<gene>
    <name evidence="1" type="ORF">E3E15_05870</name>
</gene>
<dbReference type="SUPFAM" id="SSF159594">
    <property type="entry name" value="XCC0632-like"/>
    <property type="match status" value="1"/>
</dbReference>
<reference evidence="1 2" key="1">
    <citation type="submission" date="2019-03" db="EMBL/GenBank/DDBJ databases">
        <title>Complete Genome Sequence of Allofrancisella frigidaquae Strain SYSU 10HL1970 Isolated from Water-Cooling Systems in China.</title>
        <authorList>
            <person name="Ohrman C."/>
            <person name="Uneklint I."/>
            <person name="Sjodin A."/>
        </authorList>
    </citation>
    <scope>NUCLEOTIDE SEQUENCE [LARGE SCALE GENOMIC DNA]</scope>
    <source>
        <strain evidence="1 2">SYSU 10HL1970</strain>
    </source>
</reference>
<dbReference type="EMBL" id="CP038017">
    <property type="protein sequence ID" value="QIV94900.1"/>
    <property type="molecule type" value="Genomic_DNA"/>
</dbReference>
<dbReference type="KEGG" id="afri:E3E15_05870"/>
<dbReference type="AlphaFoldDB" id="A0A6M3HV08"/>
<dbReference type="Proteomes" id="UP000503320">
    <property type="component" value="Chromosome"/>
</dbReference>